<evidence type="ECO:0008006" key="5">
    <source>
        <dbReference type="Google" id="ProtNLM"/>
    </source>
</evidence>
<evidence type="ECO:0000259" key="1">
    <source>
        <dbReference type="Pfam" id="PF06230"/>
    </source>
</evidence>
<dbReference type="Gene3D" id="3.40.50.20">
    <property type="match status" value="1"/>
</dbReference>
<dbReference type="STRING" id="1941349.STSP1_01280"/>
<keyword evidence="4" id="KW-1185">Reference proteome</keyword>
<dbReference type="InterPro" id="IPR041255">
    <property type="entry name" value="LpxI_N"/>
</dbReference>
<dbReference type="Pfam" id="PF06230">
    <property type="entry name" value="LpxI_C"/>
    <property type="match status" value="1"/>
</dbReference>
<protein>
    <recommendedName>
        <fullName evidence="5">UDP-2,3-diacylglucosamine pyrophosphatase LpxI</fullName>
    </recommendedName>
</protein>
<dbReference type="InterPro" id="IPR053174">
    <property type="entry name" value="LpxI"/>
</dbReference>
<evidence type="ECO:0000313" key="3">
    <source>
        <dbReference type="EMBL" id="ARN56887.1"/>
    </source>
</evidence>
<dbReference type="PANTHER" id="PTHR39962">
    <property type="entry name" value="BLL4848 PROTEIN"/>
    <property type="match status" value="1"/>
</dbReference>
<dbReference type="Proteomes" id="UP000193334">
    <property type="component" value="Chromosome"/>
</dbReference>
<proteinExistence type="predicted"/>
<dbReference type="KEGG" id="pbp:STSP1_01280"/>
<dbReference type="Gene3D" id="3.40.140.80">
    <property type="match status" value="1"/>
</dbReference>
<gene>
    <name evidence="3" type="ORF">STSP1_01280</name>
</gene>
<dbReference type="Pfam" id="PF17930">
    <property type="entry name" value="LpxI_N"/>
    <property type="match status" value="1"/>
</dbReference>
<reference evidence="4" key="1">
    <citation type="submission" date="2017-04" db="EMBL/GenBank/DDBJ databases">
        <title>Comparative genomics and description of representatives of a novel lineage of planctomycetes thriving in anoxic sediments.</title>
        <authorList>
            <person name="Spring S."/>
            <person name="Bunk B."/>
            <person name="Sproer C."/>
        </authorList>
    </citation>
    <scope>NUCLEOTIDE SEQUENCE [LARGE SCALE GENOMIC DNA]</scope>
    <source>
        <strain evidence="4">ST-PulAB-D4</strain>
    </source>
</reference>
<dbReference type="AlphaFoldDB" id="A0A1W6LM90"/>
<name>A0A1W6LM90_9BACT</name>
<dbReference type="InterPro" id="IPR043167">
    <property type="entry name" value="LpxI_C_sf"/>
</dbReference>
<organism evidence="3 4">
    <name type="scientific">Sedimentisphaera salicampi</name>
    <dbReference type="NCBI Taxonomy" id="1941349"/>
    <lineage>
        <taxon>Bacteria</taxon>
        <taxon>Pseudomonadati</taxon>
        <taxon>Planctomycetota</taxon>
        <taxon>Phycisphaerae</taxon>
        <taxon>Sedimentisphaerales</taxon>
        <taxon>Sedimentisphaeraceae</taxon>
        <taxon>Sedimentisphaera</taxon>
    </lineage>
</organism>
<dbReference type="OrthoDB" id="9789836at2"/>
<feature type="domain" description="LpxI C-terminal" evidence="1">
    <location>
        <begin position="153"/>
        <end position="281"/>
    </location>
</feature>
<feature type="domain" description="LpxI N-terminal" evidence="2">
    <location>
        <begin position="11"/>
        <end position="147"/>
    </location>
</feature>
<sequence length="284" mass="31117">MAVKAPDEAVVGLIAGQGRLPFNVAEGIRRAGKKIACVGIAGNAEPELADLCDFYRPVPISRLGTWIKWLRRFGARETIMVGRVAKADLHKAGLLNLVLSYLPDWRVLRITAKILRSDWQDDTVLNAISDELQTGGITLIDSTQYSTEHLAESGIMTRIKPGERMMADIEYGWDIVKKLGEFDVGQAIAVKNREVIAVEAIEGTAEMIERAGKFCRSGGWTLIKTAKPGQDMRFDVPCIGADTIKDLKENKAGCVVVEAGKTFIIDKPETLALADKLKIPVYGH</sequence>
<accession>A0A1W6LM90</accession>
<dbReference type="InterPro" id="IPR010415">
    <property type="entry name" value="LpxI_C"/>
</dbReference>
<dbReference type="PANTHER" id="PTHR39962:SF1">
    <property type="entry name" value="LPXI FAMILY PROTEIN"/>
    <property type="match status" value="1"/>
</dbReference>
<evidence type="ECO:0000313" key="4">
    <source>
        <dbReference type="Proteomes" id="UP000193334"/>
    </source>
</evidence>
<evidence type="ECO:0000259" key="2">
    <source>
        <dbReference type="Pfam" id="PF17930"/>
    </source>
</evidence>
<dbReference type="EMBL" id="CP021023">
    <property type="protein sequence ID" value="ARN56887.1"/>
    <property type="molecule type" value="Genomic_DNA"/>
</dbReference>